<keyword evidence="1" id="KW-0238">DNA-binding</keyword>
<gene>
    <name evidence="2" type="primary">cymR_2</name>
    <name evidence="2" type="ORF">ERS852473_00718</name>
</gene>
<evidence type="ECO:0000256" key="1">
    <source>
        <dbReference type="ARBA" id="ARBA00023125"/>
    </source>
</evidence>
<protein>
    <submittedName>
        <fullName evidence="2">Cysteine metabolism repressor</fullName>
    </submittedName>
</protein>
<dbReference type="InterPro" id="IPR036388">
    <property type="entry name" value="WH-like_DNA-bd_sf"/>
</dbReference>
<keyword evidence="3" id="KW-1185">Reference proteome</keyword>
<dbReference type="PROSITE" id="PS51197">
    <property type="entry name" value="HTH_RRF2_2"/>
    <property type="match status" value="1"/>
</dbReference>
<dbReference type="Pfam" id="PF02082">
    <property type="entry name" value="Rrf2"/>
    <property type="match status" value="1"/>
</dbReference>
<dbReference type="SUPFAM" id="SSF46785">
    <property type="entry name" value="Winged helix' DNA-binding domain"/>
    <property type="match status" value="1"/>
</dbReference>
<dbReference type="InterPro" id="IPR000944">
    <property type="entry name" value="Tscrpt_reg_Rrf2"/>
</dbReference>
<dbReference type="InterPro" id="IPR030489">
    <property type="entry name" value="TR_Rrf2-type_CS"/>
</dbReference>
<dbReference type="Gene3D" id="1.10.10.10">
    <property type="entry name" value="Winged helix-like DNA-binding domain superfamily/Winged helix DNA-binding domain"/>
    <property type="match status" value="1"/>
</dbReference>
<dbReference type="NCBIfam" id="TIGR00738">
    <property type="entry name" value="rrf2_super"/>
    <property type="match status" value="1"/>
</dbReference>
<dbReference type="PANTHER" id="PTHR33221">
    <property type="entry name" value="WINGED HELIX-TURN-HELIX TRANSCRIPTIONAL REGULATOR, RRF2 FAMILY"/>
    <property type="match status" value="1"/>
</dbReference>
<accession>A0ABP2AN72</accession>
<dbReference type="PROSITE" id="PS01332">
    <property type="entry name" value="HTH_RRF2_1"/>
    <property type="match status" value="1"/>
</dbReference>
<reference evidence="2 3" key="1">
    <citation type="submission" date="2015-09" db="EMBL/GenBank/DDBJ databases">
        <authorList>
            <consortium name="Pathogen Informatics"/>
            <person name="Wu L."/>
            <person name="Ma J."/>
        </authorList>
    </citation>
    <scope>NUCLEOTIDE SEQUENCE [LARGE SCALE GENOMIC DNA]</scope>
    <source>
        <strain evidence="2 3">2789STDY5834858</strain>
    </source>
</reference>
<dbReference type="InterPro" id="IPR036390">
    <property type="entry name" value="WH_DNA-bd_sf"/>
</dbReference>
<dbReference type="RefSeq" id="WP_055257714.1">
    <property type="nucleotide sequence ID" value="NZ_BCMV01000012.1"/>
</dbReference>
<dbReference type="Proteomes" id="UP000095488">
    <property type="component" value="Unassembled WGS sequence"/>
</dbReference>
<sequence length="142" mass="16633">MKISTKGRYGLIAIMDMAIFSKSDIVTLKSISERQNISERYLEQIFSALKKGGIVKAKKGPQGGYYLDEESYEFTIYDILKILEGNLEVVNIEEKTNDMESFLCDNLWENVNSIFYKYFNSIKLENLVKDYKEKKNEIMYYI</sequence>
<name>A0ABP2AN72_SARVE</name>
<evidence type="ECO:0000313" key="2">
    <source>
        <dbReference type="EMBL" id="CUN64153.1"/>
    </source>
</evidence>
<organism evidence="2 3">
    <name type="scientific">Sarcina ventriculi</name>
    <name type="common">Clostridium ventriculi</name>
    <dbReference type="NCBI Taxonomy" id="1267"/>
    <lineage>
        <taxon>Bacteria</taxon>
        <taxon>Bacillati</taxon>
        <taxon>Bacillota</taxon>
        <taxon>Clostridia</taxon>
        <taxon>Eubacteriales</taxon>
        <taxon>Clostridiaceae</taxon>
        <taxon>Sarcina</taxon>
    </lineage>
</organism>
<dbReference type="EMBL" id="CYZR01000002">
    <property type="protein sequence ID" value="CUN64153.1"/>
    <property type="molecule type" value="Genomic_DNA"/>
</dbReference>
<proteinExistence type="predicted"/>
<evidence type="ECO:0000313" key="3">
    <source>
        <dbReference type="Proteomes" id="UP000095488"/>
    </source>
</evidence>
<dbReference type="PANTHER" id="PTHR33221:SF5">
    <property type="entry name" value="HTH-TYPE TRANSCRIPTIONAL REGULATOR ISCR"/>
    <property type="match status" value="1"/>
</dbReference>
<comment type="caution">
    <text evidence="2">The sequence shown here is derived from an EMBL/GenBank/DDBJ whole genome shotgun (WGS) entry which is preliminary data.</text>
</comment>